<gene>
    <name evidence="2" type="primary">AVEN_1150_1</name>
    <name evidence="2" type="ORF">TNCV_4199451</name>
</gene>
<organism evidence="2 3">
    <name type="scientific">Trichonephila clavipes</name>
    <name type="common">Golden silk orbweaver</name>
    <name type="synonym">Nephila clavipes</name>
    <dbReference type="NCBI Taxonomy" id="2585209"/>
    <lineage>
        <taxon>Eukaryota</taxon>
        <taxon>Metazoa</taxon>
        <taxon>Ecdysozoa</taxon>
        <taxon>Arthropoda</taxon>
        <taxon>Chelicerata</taxon>
        <taxon>Arachnida</taxon>
        <taxon>Araneae</taxon>
        <taxon>Araneomorphae</taxon>
        <taxon>Entelegynae</taxon>
        <taxon>Araneoidea</taxon>
        <taxon>Nephilidae</taxon>
        <taxon>Trichonephila</taxon>
    </lineage>
</organism>
<evidence type="ECO:0000313" key="2">
    <source>
        <dbReference type="EMBL" id="GFY31634.1"/>
    </source>
</evidence>
<dbReference type="Pfam" id="PF20700">
    <property type="entry name" value="Mutator"/>
    <property type="match status" value="1"/>
</dbReference>
<evidence type="ECO:0000313" key="3">
    <source>
        <dbReference type="Proteomes" id="UP000887159"/>
    </source>
</evidence>
<comment type="caution">
    <text evidence="2">The sequence shown here is derived from an EMBL/GenBank/DDBJ whole genome shotgun (WGS) entry which is preliminary data.</text>
</comment>
<feature type="domain" description="Mutator-like transposase" evidence="1">
    <location>
        <begin position="4"/>
        <end position="185"/>
    </location>
</feature>
<sequence length="192" mass="21448">MLRCGVSVDGTWQRRGHSSLNGCVAVLSIDTGKVLDLEVMSKWCKNCNTSKSSGKSKHVKKHQCSCNHLGSAGSMESVGAYRLFERSRETRKLEYVEFYGDGDSKSHLTVKDIYGIDSVRKYECMGHIQKRVGSKLRILKTKEKGLGGKGKLSDSFIDKIQNYYGIAIRSNIGNLEEMQRAVIAAFLSLLFR</sequence>
<name>A0A8X6WC05_TRICX</name>
<proteinExistence type="predicted"/>
<dbReference type="EMBL" id="BMAU01021400">
    <property type="protein sequence ID" value="GFY31634.1"/>
    <property type="molecule type" value="Genomic_DNA"/>
</dbReference>
<reference evidence="2" key="1">
    <citation type="submission" date="2020-08" db="EMBL/GenBank/DDBJ databases">
        <title>Multicomponent nature underlies the extraordinary mechanical properties of spider dragline silk.</title>
        <authorList>
            <person name="Kono N."/>
            <person name="Nakamura H."/>
            <person name="Mori M."/>
            <person name="Yoshida Y."/>
            <person name="Ohtoshi R."/>
            <person name="Malay A.D."/>
            <person name="Moran D.A.P."/>
            <person name="Tomita M."/>
            <person name="Numata K."/>
            <person name="Arakawa K."/>
        </authorList>
    </citation>
    <scope>NUCLEOTIDE SEQUENCE</scope>
</reference>
<evidence type="ECO:0000259" key="1">
    <source>
        <dbReference type="Pfam" id="PF20700"/>
    </source>
</evidence>
<protein>
    <recommendedName>
        <fullName evidence="1">Mutator-like transposase domain-containing protein</fullName>
    </recommendedName>
</protein>
<dbReference type="Proteomes" id="UP000887159">
    <property type="component" value="Unassembled WGS sequence"/>
</dbReference>
<accession>A0A8X6WC05</accession>
<dbReference type="AlphaFoldDB" id="A0A8X6WC05"/>
<keyword evidence="3" id="KW-1185">Reference proteome</keyword>
<dbReference type="InterPro" id="IPR049012">
    <property type="entry name" value="Mutator_transp_dom"/>
</dbReference>